<evidence type="ECO:0000313" key="12">
    <source>
        <dbReference type="Proteomes" id="UP000050795"/>
    </source>
</evidence>
<feature type="transmembrane region" description="Helical" evidence="9">
    <location>
        <begin position="443"/>
        <end position="466"/>
    </location>
</feature>
<feature type="compositionally biased region" description="Low complexity" evidence="8">
    <location>
        <begin position="604"/>
        <end position="614"/>
    </location>
</feature>
<feature type="disulfide bond" evidence="6">
    <location>
        <begin position="195"/>
        <end position="204"/>
    </location>
</feature>
<evidence type="ECO:0000256" key="4">
    <source>
        <dbReference type="ARBA" id="ARBA00023157"/>
    </source>
</evidence>
<dbReference type="Gene3D" id="2.10.25.10">
    <property type="entry name" value="Laminin"/>
    <property type="match status" value="2"/>
</dbReference>
<feature type="region of interest" description="Disordered" evidence="8">
    <location>
        <begin position="507"/>
        <end position="531"/>
    </location>
</feature>
<dbReference type="Proteomes" id="UP000050795">
    <property type="component" value="Unassembled WGS sequence"/>
</dbReference>
<dbReference type="InterPro" id="IPR001881">
    <property type="entry name" value="EGF-like_Ca-bd_dom"/>
</dbReference>
<feature type="region of interest" description="Disordered" evidence="8">
    <location>
        <begin position="592"/>
        <end position="614"/>
    </location>
</feature>
<name>A0AA85IKS3_TRIRE</name>
<evidence type="ECO:0000256" key="6">
    <source>
        <dbReference type="PROSITE-ProRule" id="PRU00377"/>
    </source>
</evidence>
<dbReference type="AlphaFoldDB" id="A0AA85IKS3"/>
<dbReference type="PROSITE" id="PS51051">
    <property type="entry name" value="DSL"/>
    <property type="match status" value="1"/>
</dbReference>
<keyword evidence="3 7" id="KW-0677">Repeat</keyword>
<evidence type="ECO:0000259" key="11">
    <source>
        <dbReference type="PROSITE" id="PS51051"/>
    </source>
</evidence>
<dbReference type="CDD" id="cd00054">
    <property type="entry name" value="EGF_CA"/>
    <property type="match status" value="2"/>
</dbReference>
<dbReference type="SMART" id="SM00181">
    <property type="entry name" value="EGF"/>
    <property type="match status" value="3"/>
</dbReference>
<dbReference type="PROSITE" id="PS01186">
    <property type="entry name" value="EGF_2"/>
    <property type="match status" value="2"/>
</dbReference>
<keyword evidence="4 5" id="KW-1015">Disulfide bond</keyword>
<keyword evidence="7 9" id="KW-0812">Transmembrane</keyword>
<keyword evidence="1 7" id="KW-0217">Developmental protein</keyword>
<feature type="disulfide bond" evidence="5">
    <location>
        <begin position="374"/>
        <end position="383"/>
    </location>
</feature>
<keyword evidence="7 9" id="KW-0472">Membrane</keyword>
<reference evidence="13" key="2">
    <citation type="submission" date="2023-11" db="UniProtKB">
        <authorList>
            <consortium name="WormBaseParasite"/>
        </authorList>
    </citation>
    <scope>IDENTIFICATION</scope>
</reference>
<feature type="compositionally biased region" description="Pro residues" evidence="8">
    <location>
        <begin position="512"/>
        <end position="522"/>
    </location>
</feature>
<evidence type="ECO:0000256" key="8">
    <source>
        <dbReference type="SAM" id="MobiDB-lite"/>
    </source>
</evidence>
<evidence type="ECO:0000256" key="2">
    <source>
        <dbReference type="ARBA" id="ARBA00022536"/>
    </source>
</evidence>
<feature type="domain" description="EGF-like" evidence="10">
    <location>
        <begin position="239"/>
        <end position="276"/>
    </location>
</feature>
<reference evidence="12" key="1">
    <citation type="submission" date="2022-06" db="EMBL/GenBank/DDBJ databases">
        <authorList>
            <person name="Berger JAMES D."/>
            <person name="Berger JAMES D."/>
        </authorList>
    </citation>
    <scope>NUCLEOTIDE SEQUENCE [LARGE SCALE GENOMIC DNA]</scope>
</reference>
<keyword evidence="12" id="KW-1185">Reference proteome</keyword>
<proteinExistence type="predicted"/>
<dbReference type="InterPro" id="IPR001774">
    <property type="entry name" value="DSL"/>
</dbReference>
<evidence type="ECO:0000313" key="13">
    <source>
        <dbReference type="WBParaSite" id="TREG1_101220.1"/>
    </source>
</evidence>
<dbReference type="GO" id="GO:0005509">
    <property type="term" value="F:calcium ion binding"/>
    <property type="evidence" value="ECO:0007669"/>
    <property type="project" value="InterPro"/>
</dbReference>
<dbReference type="PROSITE" id="PS00010">
    <property type="entry name" value="ASX_HYDROXYL"/>
    <property type="match status" value="2"/>
</dbReference>
<feature type="domain" description="DSL" evidence="11">
    <location>
        <begin position="193"/>
        <end position="237"/>
    </location>
</feature>
<dbReference type="PANTHER" id="PTHR24033:SF151">
    <property type="entry name" value="NOTCH 2"/>
    <property type="match status" value="1"/>
</dbReference>
<organism evidence="12 13">
    <name type="scientific">Trichobilharzia regenti</name>
    <name type="common">Nasal bird schistosome</name>
    <dbReference type="NCBI Taxonomy" id="157069"/>
    <lineage>
        <taxon>Eukaryota</taxon>
        <taxon>Metazoa</taxon>
        <taxon>Spiralia</taxon>
        <taxon>Lophotrochozoa</taxon>
        <taxon>Platyhelminthes</taxon>
        <taxon>Trematoda</taxon>
        <taxon>Digenea</taxon>
        <taxon>Strigeidida</taxon>
        <taxon>Schistosomatoidea</taxon>
        <taxon>Schistosomatidae</taxon>
        <taxon>Trichobilharzia</taxon>
    </lineage>
</organism>
<dbReference type="PROSITE" id="PS00022">
    <property type="entry name" value="EGF_1"/>
    <property type="match status" value="3"/>
</dbReference>
<keyword evidence="2 5" id="KW-0245">EGF-like domain</keyword>
<keyword evidence="7 9" id="KW-1133">Transmembrane helix</keyword>
<dbReference type="SMART" id="SM00179">
    <property type="entry name" value="EGF_CA"/>
    <property type="match status" value="2"/>
</dbReference>
<dbReference type="PROSITE" id="PS50026">
    <property type="entry name" value="EGF_3"/>
    <property type="match status" value="2"/>
</dbReference>
<keyword evidence="7" id="KW-0732">Signal</keyword>
<dbReference type="GO" id="GO:0007154">
    <property type="term" value="P:cell communication"/>
    <property type="evidence" value="ECO:0007669"/>
    <property type="project" value="InterPro"/>
</dbReference>
<feature type="disulfide bond" evidence="6">
    <location>
        <begin position="228"/>
        <end position="237"/>
    </location>
</feature>
<dbReference type="Gene3D" id="2.10.25.140">
    <property type="match status" value="1"/>
</dbReference>
<evidence type="ECO:0000259" key="10">
    <source>
        <dbReference type="PROSITE" id="PS50026"/>
    </source>
</evidence>
<feature type="disulfide bond" evidence="5">
    <location>
        <begin position="266"/>
        <end position="275"/>
    </location>
</feature>
<dbReference type="Pfam" id="PF01414">
    <property type="entry name" value="DSL"/>
    <property type="match status" value="1"/>
</dbReference>
<dbReference type="PANTHER" id="PTHR24033">
    <property type="entry name" value="EGF-LIKE DOMAIN-CONTAINING PROTEIN"/>
    <property type="match status" value="1"/>
</dbReference>
<feature type="domain" description="EGF-like" evidence="10">
    <location>
        <begin position="349"/>
        <end position="384"/>
    </location>
</feature>
<dbReference type="InterPro" id="IPR051830">
    <property type="entry name" value="NOTCH_homolog"/>
</dbReference>
<dbReference type="SMART" id="SM00051">
    <property type="entry name" value="DSL"/>
    <property type="match status" value="1"/>
</dbReference>
<evidence type="ECO:0000256" key="9">
    <source>
        <dbReference type="SAM" id="Phobius"/>
    </source>
</evidence>
<comment type="caution">
    <text evidence="5">Lacks conserved residue(s) required for the propagation of feature annotation.</text>
</comment>
<comment type="function">
    <text evidence="7">Putative Notch ligand involved in the mediation of Notch signaling.</text>
</comment>
<evidence type="ECO:0000256" key="1">
    <source>
        <dbReference type="ARBA" id="ARBA00022473"/>
    </source>
</evidence>
<protein>
    <recommendedName>
        <fullName evidence="7">Delta-like protein</fullName>
    </recommendedName>
</protein>
<dbReference type="InterPro" id="IPR000152">
    <property type="entry name" value="EGF-type_Asp/Asn_hydroxyl_site"/>
</dbReference>
<dbReference type="GO" id="GO:0016020">
    <property type="term" value="C:membrane"/>
    <property type="evidence" value="ECO:0007669"/>
    <property type="project" value="UniProtKB-SubCell"/>
</dbReference>
<dbReference type="SUPFAM" id="SSF57196">
    <property type="entry name" value="EGF/Laminin"/>
    <property type="match status" value="2"/>
</dbReference>
<comment type="subcellular location">
    <subcellularLocation>
        <location evidence="7">Membrane</location>
        <topology evidence="7">Single-pass type I membrane protein</topology>
    </subcellularLocation>
</comment>
<evidence type="ECO:0000256" key="7">
    <source>
        <dbReference type="RuleBase" id="RU280815"/>
    </source>
</evidence>
<dbReference type="InterPro" id="IPR000742">
    <property type="entry name" value="EGF"/>
</dbReference>
<dbReference type="WBParaSite" id="TREG1_101220.1">
    <property type="protein sequence ID" value="TREG1_101220.1"/>
    <property type="gene ID" value="TREG1_101220"/>
</dbReference>
<evidence type="ECO:0000256" key="5">
    <source>
        <dbReference type="PROSITE-ProRule" id="PRU00076"/>
    </source>
</evidence>
<accession>A0AA85IKS3</accession>
<sequence length="659" mass="75015">MDFVYILCCIILIIFDSAFILQTNGSATIYFKFINITVKSSGGHCSSLSQPDYCDIYFKLCITDPNLWEKFPTHRSECNIFDLRTPKSRMMNQDDFSFGDSIQYIPNPLSGIVESIPPKLNVKIEVWDADFSFSDLDDHLMTFEDKVYPLKVYPFDTAGSDREFSSLLSHDHHHQIFQNIQEGNITLYIAVWAVCSRNSYGSNCNYTCVPENRVRHYGCDISSGKKVCLPGWFGDECDKIDHCRIVTSCGPMGTCVNSPSGYECICNHNFTGADCSEPPSQCITHQEYCQNGFCLLKYVDDDNRMLPDPIPYCACIPGFTGKWCELDIDECSRPEEVITSNNSNNNDNNSTEVSPMCNPNSVCENIYGNFHCFCQNGWTGLHCNTPPTLWPDDYQPVLSSKGLPSYPPLKRVNFTSISKKRDHETMMIDKSNSTTATTTNNNWIIILLGLLFSLCIVFCTITYFICRQRKHIFGAYNIRWNRKPVTPQVFFNRKSGHSNVNIRTTISCRQSTPPPPPLPPQTPHRSPNTKLHFTLTRSNPLQTEKCQSTIYDEIPECFLQDQSHLTTKPNTSFYDPYSQLEYDILDTTIGMKSSNDQDRGDYSNNTTDANGNNDAQGIQNKTFCQDQPSTSLLPENFFQEADVFTTKCIYLEPRRNIRI</sequence>
<evidence type="ECO:0000256" key="3">
    <source>
        <dbReference type="ARBA" id="ARBA00022737"/>
    </source>
</evidence>